<organism evidence="1 2">
    <name type="scientific">Mikania micrantha</name>
    <name type="common">bitter vine</name>
    <dbReference type="NCBI Taxonomy" id="192012"/>
    <lineage>
        <taxon>Eukaryota</taxon>
        <taxon>Viridiplantae</taxon>
        <taxon>Streptophyta</taxon>
        <taxon>Embryophyta</taxon>
        <taxon>Tracheophyta</taxon>
        <taxon>Spermatophyta</taxon>
        <taxon>Magnoliopsida</taxon>
        <taxon>eudicotyledons</taxon>
        <taxon>Gunneridae</taxon>
        <taxon>Pentapetalae</taxon>
        <taxon>asterids</taxon>
        <taxon>campanulids</taxon>
        <taxon>Asterales</taxon>
        <taxon>Asteraceae</taxon>
        <taxon>Asteroideae</taxon>
        <taxon>Heliantheae alliance</taxon>
        <taxon>Eupatorieae</taxon>
        <taxon>Mikania</taxon>
    </lineage>
</organism>
<evidence type="ECO:0000313" key="2">
    <source>
        <dbReference type="Proteomes" id="UP000326396"/>
    </source>
</evidence>
<dbReference type="AlphaFoldDB" id="A0A5N6P4Y8"/>
<proteinExistence type="predicted"/>
<accession>A0A5N6P4Y8</accession>
<dbReference type="Proteomes" id="UP000326396">
    <property type="component" value="Linkage Group LG14"/>
</dbReference>
<dbReference type="EMBL" id="SZYD01000006">
    <property type="protein sequence ID" value="KAD5960771.1"/>
    <property type="molecule type" value="Genomic_DNA"/>
</dbReference>
<comment type="caution">
    <text evidence="1">The sequence shown here is derived from an EMBL/GenBank/DDBJ whole genome shotgun (WGS) entry which is preliminary data.</text>
</comment>
<reference evidence="1 2" key="1">
    <citation type="submission" date="2019-05" db="EMBL/GenBank/DDBJ databases">
        <title>Mikania micrantha, genome provides insights into the molecular mechanism of rapid growth.</title>
        <authorList>
            <person name="Liu B."/>
        </authorList>
    </citation>
    <scope>NUCLEOTIDE SEQUENCE [LARGE SCALE GENOMIC DNA]</scope>
    <source>
        <strain evidence="1">NLD-2019</strain>
        <tissue evidence="1">Leaf</tissue>
    </source>
</reference>
<dbReference type="OrthoDB" id="1709548at2759"/>
<evidence type="ECO:0000313" key="1">
    <source>
        <dbReference type="EMBL" id="KAD5960771.1"/>
    </source>
</evidence>
<protein>
    <submittedName>
        <fullName evidence="1">Uncharacterized protein</fullName>
    </submittedName>
</protein>
<name>A0A5N6P4Y8_9ASTR</name>
<sequence length="148" mass="16795">MKNQKLYPLSLSSKGWKGTVLWCTELGPRNHYFISCLSLFMVRYSGVLGLDALSPFNPLSEIRQKEGKSIDRPHHLHPVGNTRLPKDAFGIQGSRTDHRTMFNKWNALAVLSQIGQYGSENGNHSFLKPAFLRPKSLRKRGERLTVSM</sequence>
<gene>
    <name evidence="1" type="ORF">E3N88_12243</name>
</gene>
<keyword evidence="2" id="KW-1185">Reference proteome</keyword>